<evidence type="ECO:0000313" key="2">
    <source>
        <dbReference type="EMBL" id="JAD38749.1"/>
    </source>
</evidence>
<evidence type="ECO:0000256" key="1">
    <source>
        <dbReference type="SAM" id="Phobius"/>
    </source>
</evidence>
<name>A0A0A8ZH68_ARUDO</name>
<sequence>MRWSGSLTCVCFQKFKSCFARTQFEQRKLVFCIMKDGFLLVFGLSNAHLACCYPIMVWMLPWAVNI</sequence>
<dbReference type="EMBL" id="GBRH01259146">
    <property type="protein sequence ID" value="JAD38749.1"/>
    <property type="molecule type" value="Transcribed_RNA"/>
</dbReference>
<dbReference type="AlphaFoldDB" id="A0A0A8ZH68"/>
<organism evidence="2">
    <name type="scientific">Arundo donax</name>
    <name type="common">Giant reed</name>
    <name type="synonym">Donax arundinaceus</name>
    <dbReference type="NCBI Taxonomy" id="35708"/>
    <lineage>
        <taxon>Eukaryota</taxon>
        <taxon>Viridiplantae</taxon>
        <taxon>Streptophyta</taxon>
        <taxon>Embryophyta</taxon>
        <taxon>Tracheophyta</taxon>
        <taxon>Spermatophyta</taxon>
        <taxon>Magnoliopsida</taxon>
        <taxon>Liliopsida</taxon>
        <taxon>Poales</taxon>
        <taxon>Poaceae</taxon>
        <taxon>PACMAD clade</taxon>
        <taxon>Arundinoideae</taxon>
        <taxon>Arundineae</taxon>
        <taxon>Arundo</taxon>
    </lineage>
</organism>
<reference evidence="2" key="2">
    <citation type="journal article" date="2015" name="Data Brief">
        <title>Shoot transcriptome of the giant reed, Arundo donax.</title>
        <authorList>
            <person name="Barrero R.A."/>
            <person name="Guerrero F.D."/>
            <person name="Moolhuijzen P."/>
            <person name="Goolsby J.A."/>
            <person name="Tidwell J."/>
            <person name="Bellgard S.E."/>
            <person name="Bellgard M.I."/>
        </authorList>
    </citation>
    <scope>NUCLEOTIDE SEQUENCE</scope>
    <source>
        <tissue evidence="2">Shoot tissue taken approximately 20 cm above the soil surface</tissue>
    </source>
</reference>
<protein>
    <submittedName>
        <fullName evidence="2">Uncharacterized protein</fullName>
    </submittedName>
</protein>
<reference evidence="2" key="1">
    <citation type="submission" date="2014-09" db="EMBL/GenBank/DDBJ databases">
        <authorList>
            <person name="Magalhaes I.L.F."/>
            <person name="Oliveira U."/>
            <person name="Santos F.R."/>
            <person name="Vidigal T.H.D.A."/>
            <person name="Brescovit A.D."/>
            <person name="Santos A.J."/>
        </authorList>
    </citation>
    <scope>NUCLEOTIDE SEQUENCE</scope>
    <source>
        <tissue evidence="2">Shoot tissue taken approximately 20 cm above the soil surface</tissue>
    </source>
</reference>
<keyword evidence="1" id="KW-1133">Transmembrane helix</keyword>
<accession>A0A0A8ZH68</accession>
<proteinExistence type="predicted"/>
<feature type="transmembrane region" description="Helical" evidence="1">
    <location>
        <begin position="37"/>
        <end position="60"/>
    </location>
</feature>
<keyword evidence="1" id="KW-0812">Transmembrane</keyword>
<keyword evidence="1" id="KW-0472">Membrane</keyword>